<dbReference type="PANTHER" id="PTHR11929">
    <property type="entry name" value="ALPHA- 1,3 -FUCOSYLTRANSFERASE"/>
    <property type="match status" value="1"/>
</dbReference>
<dbReference type="EMBL" id="JACHVB010000052">
    <property type="protein sequence ID" value="MBC2595764.1"/>
    <property type="molecule type" value="Genomic_DNA"/>
</dbReference>
<dbReference type="GO" id="GO:0008417">
    <property type="term" value="F:fucosyltransferase activity"/>
    <property type="evidence" value="ECO:0007669"/>
    <property type="project" value="InterPro"/>
</dbReference>
<dbReference type="SUPFAM" id="SSF53756">
    <property type="entry name" value="UDP-Glycosyltransferase/glycogen phosphorylase"/>
    <property type="match status" value="1"/>
</dbReference>
<dbReference type="RefSeq" id="WP_185676695.1">
    <property type="nucleotide sequence ID" value="NZ_JACHVB010000052.1"/>
</dbReference>
<dbReference type="InterPro" id="IPR055270">
    <property type="entry name" value="Glyco_tran_10_C"/>
</dbReference>
<proteinExistence type="inferred from homology"/>
<dbReference type="AlphaFoldDB" id="A0A842HJF7"/>
<reference evidence="6 7" key="1">
    <citation type="submission" date="2020-07" db="EMBL/GenBank/DDBJ databases">
        <authorList>
            <person name="Feng X."/>
        </authorList>
    </citation>
    <scope>NUCLEOTIDE SEQUENCE [LARGE SCALE GENOMIC DNA]</scope>
    <source>
        <strain evidence="6 7">JCM31066</strain>
    </source>
</reference>
<evidence type="ECO:0000313" key="7">
    <source>
        <dbReference type="Proteomes" id="UP000546464"/>
    </source>
</evidence>
<evidence type="ECO:0000256" key="3">
    <source>
        <dbReference type="ARBA" id="ARBA00022679"/>
    </source>
</evidence>
<name>A0A842HJF7_9BACT</name>
<evidence type="ECO:0000313" key="6">
    <source>
        <dbReference type="EMBL" id="MBC2595764.1"/>
    </source>
</evidence>
<dbReference type="Proteomes" id="UP000546464">
    <property type="component" value="Unassembled WGS sequence"/>
</dbReference>
<evidence type="ECO:0000256" key="2">
    <source>
        <dbReference type="ARBA" id="ARBA00022676"/>
    </source>
</evidence>
<feature type="domain" description="Alpha-(1,3)-fucosyltransferase FucT N-terminal" evidence="5">
    <location>
        <begin position="9"/>
        <end position="94"/>
    </location>
</feature>
<keyword evidence="2" id="KW-0328">Glycosyltransferase</keyword>
<evidence type="ECO:0000259" key="5">
    <source>
        <dbReference type="Pfam" id="PF18025"/>
    </source>
</evidence>
<dbReference type="InterPro" id="IPR001503">
    <property type="entry name" value="Glyco_trans_10"/>
</dbReference>
<dbReference type="Pfam" id="PF18025">
    <property type="entry name" value="FucT_N"/>
    <property type="match status" value="1"/>
</dbReference>
<keyword evidence="3" id="KW-0808">Transferase</keyword>
<dbReference type="GO" id="GO:0016020">
    <property type="term" value="C:membrane"/>
    <property type="evidence" value="ECO:0007669"/>
    <property type="project" value="InterPro"/>
</dbReference>
<dbReference type="InterPro" id="IPR038577">
    <property type="entry name" value="GT10-like_C_sf"/>
</dbReference>
<comment type="similarity">
    <text evidence="1">Belongs to the glycosyltransferase 10 family.</text>
</comment>
<evidence type="ECO:0000259" key="4">
    <source>
        <dbReference type="Pfam" id="PF00852"/>
    </source>
</evidence>
<dbReference type="Pfam" id="PF00852">
    <property type="entry name" value="Glyco_transf_10"/>
    <property type="match status" value="1"/>
</dbReference>
<dbReference type="PANTHER" id="PTHR11929:SF194">
    <property type="entry name" value="ALPHA-(1,3)-FUCOSYLTRANSFERASE 10"/>
    <property type="match status" value="1"/>
</dbReference>
<comment type="caution">
    <text evidence="6">The sequence shown here is derived from an EMBL/GenBank/DDBJ whole genome shotgun (WGS) entry which is preliminary data.</text>
</comment>
<dbReference type="InterPro" id="IPR041058">
    <property type="entry name" value="FucT_N"/>
</dbReference>
<organism evidence="6 7">
    <name type="scientific">Ruficoccus amylovorans</name>
    <dbReference type="NCBI Taxonomy" id="1804625"/>
    <lineage>
        <taxon>Bacteria</taxon>
        <taxon>Pseudomonadati</taxon>
        <taxon>Verrucomicrobiota</taxon>
        <taxon>Opitutia</taxon>
        <taxon>Puniceicoccales</taxon>
        <taxon>Cerasicoccaceae</taxon>
        <taxon>Ruficoccus</taxon>
    </lineage>
</organism>
<evidence type="ECO:0000256" key="1">
    <source>
        <dbReference type="ARBA" id="ARBA00008919"/>
    </source>
</evidence>
<gene>
    <name evidence="6" type="ORF">H5P28_15970</name>
</gene>
<evidence type="ECO:0008006" key="8">
    <source>
        <dbReference type="Google" id="ProtNLM"/>
    </source>
</evidence>
<protein>
    <recommendedName>
        <fullName evidence="8">Glycosyltransferase</fullName>
    </recommendedName>
</protein>
<sequence>MSKPKLKLDFCDFNGVDKLNNPFTRLLSQRYEIEISDRPDLLIFQEGGHMNRLYTCKKLFWTGESVLPDWDRTDYAMTCHYLDDARHLRMPFYVWGSAAPAEDLVRRDDEDIAALMRSKTRFCSFLVTNSNRRRTGPRIDFFEKLTAHRQVDSGGPYRNNIGRVIPRGGEFKREFNAPCKFHLCWENKSLPGYTTEKLVDAMWARCIPIYWGSPRVAEEFNPKSFLDRSQFASDEAMIERILEIDADNAQWEAMLREPCFNDNTPNQYYSDSYALDFLQRVIDDPAPPVSRRRKFFRLGRWKLAKRQHFY</sequence>
<feature type="domain" description="Fucosyltransferase C-terminal" evidence="4">
    <location>
        <begin position="117"/>
        <end position="252"/>
    </location>
</feature>
<accession>A0A842HJF7</accession>
<dbReference type="Gene3D" id="3.40.50.11660">
    <property type="entry name" value="Glycosyl transferase family 10, C-terminal domain"/>
    <property type="match status" value="1"/>
</dbReference>
<keyword evidence="7" id="KW-1185">Reference proteome</keyword>